<reference evidence="1" key="1">
    <citation type="submission" date="2022-11" db="EMBL/GenBank/DDBJ databases">
        <title>Chromosomal genome sequence assembly and mating type (MAT) locus characterization of the leprose asexual lichenized fungus Lepraria neglecta (Nyl.) Erichsen.</title>
        <authorList>
            <person name="Allen J.L."/>
            <person name="Pfeffer B."/>
        </authorList>
    </citation>
    <scope>NUCLEOTIDE SEQUENCE</scope>
    <source>
        <strain evidence="1">Allen 5258</strain>
    </source>
</reference>
<protein>
    <submittedName>
        <fullName evidence="1">Uncharacterized protein</fullName>
    </submittedName>
</protein>
<accession>A0AAD9ZF61</accession>
<dbReference type="EMBL" id="JASNWA010000004">
    <property type="protein sequence ID" value="KAK3175939.1"/>
    <property type="molecule type" value="Genomic_DNA"/>
</dbReference>
<proteinExistence type="predicted"/>
<evidence type="ECO:0000313" key="2">
    <source>
        <dbReference type="Proteomes" id="UP001276659"/>
    </source>
</evidence>
<sequence length="134" mass="15335">MVSTNRRIGEAYRTNIIDEIYTSLFSHLANIQIDFNWESEAWEGSCPPKFASRDSSLRQDSAEKLVKMLQPLYKALLQSDPDLKKTIPFMLPARGQIADKQIIQIIYLAYRMSARPLGKMIEAEALDVIDGEKR</sequence>
<dbReference type="Proteomes" id="UP001276659">
    <property type="component" value="Unassembled WGS sequence"/>
</dbReference>
<organism evidence="1 2">
    <name type="scientific">Lepraria neglecta</name>
    <dbReference type="NCBI Taxonomy" id="209136"/>
    <lineage>
        <taxon>Eukaryota</taxon>
        <taxon>Fungi</taxon>
        <taxon>Dikarya</taxon>
        <taxon>Ascomycota</taxon>
        <taxon>Pezizomycotina</taxon>
        <taxon>Lecanoromycetes</taxon>
        <taxon>OSLEUM clade</taxon>
        <taxon>Lecanoromycetidae</taxon>
        <taxon>Lecanorales</taxon>
        <taxon>Lecanorineae</taxon>
        <taxon>Stereocaulaceae</taxon>
        <taxon>Lepraria</taxon>
    </lineage>
</organism>
<keyword evidence="2" id="KW-1185">Reference proteome</keyword>
<name>A0AAD9ZF61_9LECA</name>
<dbReference type="AlphaFoldDB" id="A0AAD9ZF61"/>
<comment type="caution">
    <text evidence="1">The sequence shown here is derived from an EMBL/GenBank/DDBJ whole genome shotgun (WGS) entry which is preliminary data.</text>
</comment>
<gene>
    <name evidence="1" type="ORF">OEA41_007261</name>
</gene>
<evidence type="ECO:0000313" key="1">
    <source>
        <dbReference type="EMBL" id="KAK3175939.1"/>
    </source>
</evidence>